<sequence length="144" mass="16316">MNMRTDHPFRQLERLTQQVFGDEGTPSRSSAVPMDAYRRGDEFFVQFDLPGVSPDSIDLSVERNVLTVRAERAAEAGEAGEERRWQVAERPRGVFSRRVFLGDALDSDRIEADYEAGVLTLRIPVAEKAQPRRIAVGRRERVDA</sequence>
<dbReference type="SUPFAM" id="SSF49764">
    <property type="entry name" value="HSP20-like chaperones"/>
    <property type="match status" value="1"/>
</dbReference>
<accession>A0ABW1PGW6</accession>
<organism evidence="4 5">
    <name type="scientific">Saccharothrix lopnurensis</name>
    <dbReference type="NCBI Taxonomy" id="1670621"/>
    <lineage>
        <taxon>Bacteria</taxon>
        <taxon>Bacillati</taxon>
        <taxon>Actinomycetota</taxon>
        <taxon>Actinomycetes</taxon>
        <taxon>Pseudonocardiales</taxon>
        <taxon>Pseudonocardiaceae</taxon>
        <taxon>Saccharothrix</taxon>
    </lineage>
</organism>
<comment type="similarity">
    <text evidence="1 2">Belongs to the small heat shock protein (HSP20) family.</text>
</comment>
<comment type="caution">
    <text evidence="4">The sequence shown here is derived from an EMBL/GenBank/DDBJ whole genome shotgun (WGS) entry which is preliminary data.</text>
</comment>
<dbReference type="Pfam" id="PF00011">
    <property type="entry name" value="HSP20"/>
    <property type="match status" value="1"/>
</dbReference>
<reference evidence="5" key="1">
    <citation type="journal article" date="2019" name="Int. J. Syst. Evol. Microbiol.">
        <title>The Global Catalogue of Microorganisms (GCM) 10K type strain sequencing project: providing services to taxonomists for standard genome sequencing and annotation.</title>
        <authorList>
            <consortium name="The Broad Institute Genomics Platform"/>
            <consortium name="The Broad Institute Genome Sequencing Center for Infectious Disease"/>
            <person name="Wu L."/>
            <person name="Ma J."/>
        </authorList>
    </citation>
    <scope>NUCLEOTIDE SEQUENCE [LARGE SCALE GENOMIC DNA]</scope>
    <source>
        <strain evidence="5">CGMCC 4.7246</strain>
    </source>
</reference>
<protein>
    <submittedName>
        <fullName evidence="4">Hsp20/alpha crystallin family protein</fullName>
    </submittedName>
</protein>
<dbReference type="Gene3D" id="2.60.40.790">
    <property type="match status" value="1"/>
</dbReference>
<name>A0ABW1PGW6_9PSEU</name>
<evidence type="ECO:0000313" key="5">
    <source>
        <dbReference type="Proteomes" id="UP001596220"/>
    </source>
</evidence>
<evidence type="ECO:0000256" key="1">
    <source>
        <dbReference type="PROSITE-ProRule" id="PRU00285"/>
    </source>
</evidence>
<dbReference type="InterPro" id="IPR002068">
    <property type="entry name" value="A-crystallin/Hsp20_dom"/>
</dbReference>
<dbReference type="InterPro" id="IPR008978">
    <property type="entry name" value="HSP20-like_chaperone"/>
</dbReference>
<dbReference type="PANTHER" id="PTHR11527">
    <property type="entry name" value="HEAT-SHOCK PROTEIN 20 FAMILY MEMBER"/>
    <property type="match status" value="1"/>
</dbReference>
<evidence type="ECO:0000313" key="4">
    <source>
        <dbReference type="EMBL" id="MFC6094885.1"/>
    </source>
</evidence>
<dbReference type="PROSITE" id="PS01031">
    <property type="entry name" value="SHSP"/>
    <property type="match status" value="1"/>
</dbReference>
<dbReference type="EMBL" id="JBHSQO010000081">
    <property type="protein sequence ID" value="MFC6094885.1"/>
    <property type="molecule type" value="Genomic_DNA"/>
</dbReference>
<gene>
    <name evidence="4" type="ORF">ACFP3R_36960</name>
</gene>
<keyword evidence="5" id="KW-1185">Reference proteome</keyword>
<dbReference type="CDD" id="cd06464">
    <property type="entry name" value="ACD_sHsps-like"/>
    <property type="match status" value="1"/>
</dbReference>
<evidence type="ECO:0000259" key="3">
    <source>
        <dbReference type="PROSITE" id="PS01031"/>
    </source>
</evidence>
<proteinExistence type="inferred from homology"/>
<dbReference type="InterPro" id="IPR031107">
    <property type="entry name" value="Small_HSP"/>
</dbReference>
<evidence type="ECO:0000256" key="2">
    <source>
        <dbReference type="RuleBase" id="RU003616"/>
    </source>
</evidence>
<dbReference type="Proteomes" id="UP001596220">
    <property type="component" value="Unassembled WGS sequence"/>
</dbReference>
<dbReference type="RefSeq" id="WP_380643582.1">
    <property type="nucleotide sequence ID" value="NZ_JBHSQO010000081.1"/>
</dbReference>
<feature type="domain" description="SHSP" evidence="3">
    <location>
        <begin position="25"/>
        <end position="144"/>
    </location>
</feature>